<comment type="caution">
    <text evidence="2">The sequence shown here is derived from an EMBL/GenBank/DDBJ whole genome shotgun (WGS) entry which is preliminary data.</text>
</comment>
<dbReference type="RefSeq" id="WP_097379027.1">
    <property type="nucleotide sequence ID" value="NZ_NXNI01000001.1"/>
</dbReference>
<evidence type="ECO:0000256" key="1">
    <source>
        <dbReference type="SAM" id="Phobius"/>
    </source>
</evidence>
<protein>
    <recommendedName>
        <fullName evidence="4">Histidine kinase</fullName>
    </recommendedName>
</protein>
<evidence type="ECO:0000313" key="2">
    <source>
        <dbReference type="EMBL" id="PCR90083.1"/>
    </source>
</evidence>
<feature type="transmembrane region" description="Helical" evidence="1">
    <location>
        <begin position="42"/>
        <end position="61"/>
    </location>
</feature>
<name>A0A2A5QTI2_9EURY</name>
<keyword evidence="1" id="KW-0472">Membrane</keyword>
<evidence type="ECO:0000313" key="3">
    <source>
        <dbReference type="Proteomes" id="UP000219689"/>
    </source>
</evidence>
<keyword evidence="1" id="KW-1133">Transmembrane helix</keyword>
<dbReference type="AlphaFoldDB" id="A0A2A5QTI2"/>
<feature type="transmembrane region" description="Helical" evidence="1">
    <location>
        <begin position="124"/>
        <end position="143"/>
    </location>
</feature>
<keyword evidence="1" id="KW-0812">Transmembrane</keyword>
<sequence length="151" mass="15929">MTVLTTVVTAVIAGAALGGVLHATGDFGSVAGVYGLDGVVNEWTLVFCHSLAAAAPFVALVSWFSGGRYVPRPLAESGRSPFLCTCVGLSYGALLWVAVVAYGVPLLLEVVTGAEYSVPVHHWGSFYAVLTFGVVFGAWYPLLRAFFARQR</sequence>
<proteinExistence type="predicted"/>
<dbReference type="EMBL" id="NXNI01000001">
    <property type="protein sequence ID" value="PCR90083.1"/>
    <property type="molecule type" value="Genomic_DNA"/>
</dbReference>
<feature type="transmembrane region" description="Helical" evidence="1">
    <location>
        <begin position="82"/>
        <end position="104"/>
    </location>
</feature>
<dbReference type="Proteomes" id="UP000219689">
    <property type="component" value="Unassembled WGS sequence"/>
</dbReference>
<reference evidence="2 3" key="1">
    <citation type="submission" date="2017-09" db="EMBL/GenBank/DDBJ databases">
        <title>Genome sequences of Natrinema ejinorence JCM 13890T.</title>
        <authorList>
            <person name="Roh S.W."/>
            <person name="Kim Y.B."/>
            <person name="Kim J.Y."/>
        </authorList>
    </citation>
    <scope>NUCLEOTIDE SEQUENCE [LARGE SCALE GENOMIC DNA]</scope>
    <source>
        <strain evidence="2 3">JCM 13890</strain>
    </source>
</reference>
<evidence type="ECO:0008006" key="4">
    <source>
        <dbReference type="Google" id="ProtNLM"/>
    </source>
</evidence>
<organism evidence="2 3">
    <name type="scientific">Natrinema ejinorense</name>
    <dbReference type="NCBI Taxonomy" id="373386"/>
    <lineage>
        <taxon>Archaea</taxon>
        <taxon>Methanobacteriati</taxon>
        <taxon>Methanobacteriota</taxon>
        <taxon>Stenosarchaea group</taxon>
        <taxon>Halobacteria</taxon>
        <taxon>Halobacteriales</taxon>
        <taxon>Natrialbaceae</taxon>
        <taxon>Natrinema</taxon>
    </lineage>
</organism>
<keyword evidence="3" id="KW-1185">Reference proteome</keyword>
<gene>
    <name evidence="2" type="ORF">CP557_05720</name>
</gene>
<accession>A0A2A5QTI2</accession>